<accession>A0A923LLC8</accession>
<name>A0A923LLC8_9FIRM</name>
<keyword evidence="3" id="KW-1185">Reference proteome</keyword>
<comment type="caution">
    <text evidence="2">The sequence shown here is derived from an EMBL/GenBank/DDBJ whole genome shotgun (WGS) entry which is preliminary data.</text>
</comment>
<organism evidence="2 3">
    <name type="scientific">Mediterraneibacter hominis</name>
    <dbReference type="NCBI Taxonomy" id="2763054"/>
    <lineage>
        <taxon>Bacteria</taxon>
        <taxon>Bacillati</taxon>
        <taxon>Bacillota</taxon>
        <taxon>Clostridia</taxon>
        <taxon>Lachnospirales</taxon>
        <taxon>Lachnospiraceae</taxon>
        <taxon>Mediterraneibacter</taxon>
    </lineage>
</organism>
<dbReference type="AlphaFoldDB" id="A0A923LLC8"/>
<dbReference type="InterPro" id="IPR026889">
    <property type="entry name" value="Zn_Tnp"/>
</dbReference>
<dbReference type="Proteomes" id="UP000652477">
    <property type="component" value="Unassembled WGS sequence"/>
</dbReference>
<evidence type="ECO:0000313" key="3">
    <source>
        <dbReference type="Proteomes" id="UP000652477"/>
    </source>
</evidence>
<protein>
    <submittedName>
        <fullName evidence="2">Transposase zinc-binding domain-containing protein</fullName>
    </submittedName>
</protein>
<reference evidence="2" key="1">
    <citation type="submission" date="2020-08" db="EMBL/GenBank/DDBJ databases">
        <title>Genome public.</title>
        <authorList>
            <person name="Liu C."/>
            <person name="Sun Q."/>
        </authorList>
    </citation>
    <scope>NUCLEOTIDE SEQUENCE</scope>
    <source>
        <strain evidence="2">NSJ-55</strain>
    </source>
</reference>
<dbReference type="Pfam" id="PF14319">
    <property type="entry name" value="Zn_Tnp_IS91"/>
    <property type="match status" value="1"/>
</dbReference>
<feature type="domain" description="Transposase zinc-binding" evidence="1">
    <location>
        <begin position="7"/>
        <end position="74"/>
    </location>
</feature>
<dbReference type="EMBL" id="JACOPF010000004">
    <property type="protein sequence ID" value="MBC5690364.1"/>
    <property type="molecule type" value="Genomic_DNA"/>
</dbReference>
<evidence type="ECO:0000259" key="1">
    <source>
        <dbReference type="Pfam" id="PF14319"/>
    </source>
</evidence>
<sequence>MNILQTILADHYEEMLYILHPRISVIENVEKMIHCGGPSFGGAMYHCPHCRENGSSLPFAATAAFAPLKCTKCGKIMLLLEIYYNHHPVSLQELYEKAMQKHLPRSPAKSKFLLSPLHS</sequence>
<gene>
    <name evidence="2" type="ORF">H8S37_15715</name>
</gene>
<proteinExistence type="predicted"/>
<evidence type="ECO:0000313" key="2">
    <source>
        <dbReference type="EMBL" id="MBC5690364.1"/>
    </source>
</evidence>